<evidence type="ECO:0000313" key="1">
    <source>
        <dbReference type="Proteomes" id="UP000887540"/>
    </source>
</evidence>
<dbReference type="AlphaFoldDB" id="A0A914C3V6"/>
<accession>A0A914C3V6</accession>
<proteinExistence type="predicted"/>
<reference evidence="2" key="1">
    <citation type="submission" date="2022-11" db="UniProtKB">
        <authorList>
            <consortium name="WormBaseParasite"/>
        </authorList>
    </citation>
    <scope>IDENTIFICATION</scope>
</reference>
<organism evidence="1 2">
    <name type="scientific">Acrobeloides nanus</name>
    <dbReference type="NCBI Taxonomy" id="290746"/>
    <lineage>
        <taxon>Eukaryota</taxon>
        <taxon>Metazoa</taxon>
        <taxon>Ecdysozoa</taxon>
        <taxon>Nematoda</taxon>
        <taxon>Chromadorea</taxon>
        <taxon>Rhabditida</taxon>
        <taxon>Tylenchina</taxon>
        <taxon>Cephalobomorpha</taxon>
        <taxon>Cephaloboidea</taxon>
        <taxon>Cephalobidae</taxon>
        <taxon>Acrobeloides</taxon>
    </lineage>
</organism>
<name>A0A914C3V6_9BILA</name>
<evidence type="ECO:0000313" key="2">
    <source>
        <dbReference type="WBParaSite" id="ACRNAN_Path_226.g840.t1"/>
    </source>
</evidence>
<sequence>MSRVLMPQHKKFQKNIRSTKNYSQQNVFDHLEPIEEEESSKSNIENSSTNINSEEPLGNVTIEQIFFKENPFRVCGYMKVTDMNMALNVQMSMQFTGNFWQSFVESPIICRPKYDNVIEFDVEIPEIMFQTSNMDFRVCSKVLNS</sequence>
<protein>
    <submittedName>
        <fullName evidence="2">Uncharacterized protein</fullName>
    </submittedName>
</protein>
<keyword evidence="1" id="KW-1185">Reference proteome</keyword>
<dbReference type="WBParaSite" id="ACRNAN_Path_226.g840.t1">
    <property type="protein sequence ID" value="ACRNAN_Path_226.g840.t1"/>
    <property type="gene ID" value="ACRNAN_Path_226.g840"/>
</dbReference>
<dbReference type="Proteomes" id="UP000887540">
    <property type="component" value="Unplaced"/>
</dbReference>